<feature type="region of interest" description="Disordered" evidence="1">
    <location>
        <begin position="1"/>
        <end position="38"/>
    </location>
</feature>
<dbReference type="PANTHER" id="PTHR33437">
    <property type="entry name" value="OS06G0361200 PROTEIN"/>
    <property type="match status" value="1"/>
</dbReference>
<feature type="region of interest" description="Disordered" evidence="1">
    <location>
        <begin position="596"/>
        <end position="624"/>
    </location>
</feature>
<organism evidence="3 4">
    <name type="scientific">Quercus rubra</name>
    <name type="common">Northern red oak</name>
    <name type="synonym">Quercus borealis</name>
    <dbReference type="NCBI Taxonomy" id="3512"/>
    <lineage>
        <taxon>Eukaryota</taxon>
        <taxon>Viridiplantae</taxon>
        <taxon>Streptophyta</taxon>
        <taxon>Embryophyta</taxon>
        <taxon>Tracheophyta</taxon>
        <taxon>Spermatophyta</taxon>
        <taxon>Magnoliopsida</taxon>
        <taxon>eudicotyledons</taxon>
        <taxon>Gunneridae</taxon>
        <taxon>Pentapetalae</taxon>
        <taxon>rosids</taxon>
        <taxon>fabids</taxon>
        <taxon>Fagales</taxon>
        <taxon>Fagaceae</taxon>
        <taxon>Quercus</taxon>
    </lineage>
</organism>
<feature type="domain" description="Retrotransposon gag" evidence="2">
    <location>
        <begin position="267"/>
        <end position="308"/>
    </location>
</feature>
<feature type="compositionally biased region" description="Polar residues" evidence="1">
    <location>
        <begin position="102"/>
        <end position="128"/>
    </location>
</feature>
<accession>A0AAN7I8W6</accession>
<protein>
    <recommendedName>
        <fullName evidence="2">Retrotransposon gag domain-containing protein</fullName>
    </recommendedName>
</protein>
<proteinExistence type="predicted"/>
<dbReference type="CDD" id="cd00303">
    <property type="entry name" value="retropepsin_like"/>
    <property type="match status" value="1"/>
</dbReference>
<evidence type="ECO:0000313" key="3">
    <source>
        <dbReference type="EMBL" id="KAK4564393.1"/>
    </source>
</evidence>
<reference evidence="3 4" key="1">
    <citation type="journal article" date="2023" name="G3 (Bethesda)">
        <title>A haplotype-resolved chromosome-scale genome for Quercus rubra L. provides insights into the genetics of adaptive traits for red oak species.</title>
        <authorList>
            <person name="Kapoor B."/>
            <person name="Jenkins J."/>
            <person name="Schmutz J."/>
            <person name="Zhebentyayeva T."/>
            <person name="Kuelheim C."/>
            <person name="Coggeshall M."/>
            <person name="Heim C."/>
            <person name="Lasky J.R."/>
            <person name="Leites L."/>
            <person name="Islam-Faridi N."/>
            <person name="Romero-Severson J."/>
            <person name="DeLeo V.L."/>
            <person name="Lucas S.M."/>
            <person name="Lazic D."/>
            <person name="Gailing O."/>
            <person name="Carlson J."/>
            <person name="Staton M."/>
        </authorList>
    </citation>
    <scope>NUCLEOTIDE SEQUENCE [LARGE SCALE GENOMIC DNA]</scope>
    <source>
        <strain evidence="3">Pseudo-F2</strain>
    </source>
</reference>
<feature type="region of interest" description="Disordered" evidence="1">
    <location>
        <begin position="181"/>
        <end position="223"/>
    </location>
</feature>
<dbReference type="InterPro" id="IPR021109">
    <property type="entry name" value="Peptidase_aspartic_dom_sf"/>
</dbReference>
<feature type="compositionally biased region" description="Low complexity" evidence="1">
    <location>
        <begin position="214"/>
        <end position="223"/>
    </location>
</feature>
<keyword evidence="4" id="KW-1185">Reference proteome</keyword>
<feature type="compositionally biased region" description="Low complexity" evidence="1">
    <location>
        <begin position="17"/>
        <end position="27"/>
    </location>
</feature>
<feature type="compositionally biased region" description="Basic and acidic residues" evidence="1">
    <location>
        <begin position="366"/>
        <end position="396"/>
    </location>
</feature>
<dbReference type="AlphaFoldDB" id="A0AAN7I8W6"/>
<dbReference type="Gene3D" id="2.40.70.10">
    <property type="entry name" value="Acid Proteases"/>
    <property type="match status" value="1"/>
</dbReference>
<dbReference type="EMBL" id="JAXUIC010000011">
    <property type="protein sequence ID" value="KAK4564393.1"/>
    <property type="molecule type" value="Genomic_DNA"/>
</dbReference>
<comment type="caution">
    <text evidence="3">The sequence shown here is derived from an EMBL/GenBank/DDBJ whole genome shotgun (WGS) entry which is preliminary data.</text>
</comment>
<feature type="region of interest" description="Disordered" evidence="1">
    <location>
        <begin position="366"/>
        <end position="398"/>
    </location>
</feature>
<gene>
    <name evidence="3" type="ORF">RGQ29_006455</name>
</gene>
<evidence type="ECO:0000256" key="1">
    <source>
        <dbReference type="SAM" id="MobiDB-lite"/>
    </source>
</evidence>
<dbReference type="Proteomes" id="UP001324115">
    <property type="component" value="Unassembled WGS sequence"/>
</dbReference>
<dbReference type="InterPro" id="IPR005162">
    <property type="entry name" value="Retrotrans_gag_dom"/>
</dbReference>
<sequence>MASKKSQIPKNATKSIGGSTSSSTSTGPMTRNKAKAMKLLTSQEVEGKVPVTKLISAQAQPKTVISLNTLRTSKHTPSKRGDSAFALEDSTIGSEYHYSASDAGSSTPSQAGSSQGSPREVTSSIFSENSSRTIAMAAMMTETATIDEKIAEMGHAIAKLTKTVEEKDLQIATLMNKLKVQNRGESSKGHSHTHQHTSQDAHASSPKKAGGPQGSSTSISSLSVQQLQDMITNTIRAQYGNPKQHIAHFIETCNNAGTDGDLLTKQFVRTLRGNAFDWYTDLEPESIDSWEQMEREFLNRFYSTRRTQWKDEPVVDYINHRLSESSGVAMCIQGMHWGLLYILQGIKPHTFEELATRAHDMELSLSSHGEKGLPVDQQHKEKKDTRRGDKSSRSMVKESMAVANKRMEKRAGPIQEREKRRLTLKEMEEKTYPFPDADVRGMLEDLLEKNVIKLPECKRPEEMGRTNDPKYCMYHRVDLILRLAKEGKILLDLDETTEANHATFAVGSPIFVKSPTPVEVRSTLPSTSRAYCKHIQFGTLEPMHMSCFNPQDDDKVDDELVGDEEGWTFVTYKRLQKPRNPKPYVPYKKRELQASNSKVTPKGKRINGLKKQRKGSRPNELLQKEGPLPITLHEFFPKSFFAEGLMATTYMVSYHDANDQEDPTEKEEKMTFADEDLLLGSKPHNRPLFVSGYTRGERVSRILIDDGFAVNIMPKGTMRRLGISMEELSKSRVVIQGFNQEGQRAIGMIRLDVTIDELKARPLFHVIDSKTSYNLLLGRPWIHGNGVVPSTLHQCFKYCDGKQVKVVTADLQPFTVAESHFADTKFYSDCDMTYDVPQEESTEKKKAKRKEGGEPLMEGPKPNSEVRQKFCEEKKEAPMVLRYVPASKRKEGQSPFGLTMETKDKCKKSIQEDDVSILKSDFTLPLPKLDQVASTKPPLKGFTRAMSNLVEEDSLPIRRTEEGFDPKAYKLLAKSGYDFKNPPQLGQLYSNYVEEKSHGLNSTQSKLKQQGYAIEIPRTGLGYSSQEPVRISAKGKGKKEHLLLGSQCLID</sequence>
<feature type="compositionally biased region" description="Polar residues" evidence="1">
    <location>
        <begin position="1"/>
        <end position="16"/>
    </location>
</feature>
<feature type="region of interest" description="Disordered" evidence="1">
    <location>
        <begin position="837"/>
        <end position="866"/>
    </location>
</feature>
<evidence type="ECO:0000259" key="2">
    <source>
        <dbReference type="Pfam" id="PF03732"/>
    </source>
</evidence>
<dbReference type="PANTHER" id="PTHR33437:SF2">
    <property type="entry name" value="OS06G0361200 PROTEIN"/>
    <property type="match status" value="1"/>
</dbReference>
<feature type="compositionally biased region" description="Basic residues" evidence="1">
    <location>
        <begin position="601"/>
        <end position="616"/>
    </location>
</feature>
<evidence type="ECO:0000313" key="4">
    <source>
        <dbReference type="Proteomes" id="UP001324115"/>
    </source>
</evidence>
<name>A0AAN7I8W6_QUERU</name>
<dbReference type="Pfam" id="PF03732">
    <property type="entry name" value="Retrotrans_gag"/>
    <property type="match status" value="1"/>
</dbReference>
<feature type="region of interest" description="Disordered" evidence="1">
    <location>
        <begin position="97"/>
        <end position="128"/>
    </location>
</feature>